<protein>
    <submittedName>
        <fullName evidence="1">Uncharacterized protein</fullName>
    </submittedName>
</protein>
<comment type="caution">
    <text evidence="1">The sequence shown here is derived from an EMBL/GenBank/DDBJ whole genome shotgun (WGS) entry which is preliminary data.</text>
</comment>
<proteinExistence type="predicted"/>
<evidence type="ECO:0000313" key="1">
    <source>
        <dbReference type="EMBL" id="GLI54517.1"/>
    </source>
</evidence>
<evidence type="ECO:0000313" key="2">
    <source>
        <dbReference type="Proteomes" id="UP001144471"/>
    </source>
</evidence>
<dbReference type="Proteomes" id="UP001144471">
    <property type="component" value="Unassembled WGS sequence"/>
</dbReference>
<keyword evidence="2" id="KW-1185">Reference proteome</keyword>
<dbReference type="AlphaFoldDB" id="A0A9W6GI75"/>
<name>A0A9W6GI75_9FUSO</name>
<gene>
    <name evidence="1" type="ORF">PM10SUCC1_00320</name>
</gene>
<reference evidence="1" key="1">
    <citation type="submission" date="2022-12" db="EMBL/GenBank/DDBJ databases">
        <title>Reference genome sequencing for broad-spectrum identification of bacterial and archaeal isolates by mass spectrometry.</title>
        <authorList>
            <person name="Sekiguchi Y."/>
            <person name="Tourlousse D.M."/>
        </authorList>
    </citation>
    <scope>NUCLEOTIDE SEQUENCE</scope>
    <source>
        <strain evidence="1">10succ1</strain>
    </source>
</reference>
<dbReference type="RefSeq" id="WP_281832177.1">
    <property type="nucleotide sequence ID" value="NZ_BSDY01000001.1"/>
</dbReference>
<accession>A0A9W6GI75</accession>
<sequence>MKSLEQRKKEAVAFIDELSEMNMKKRIEHENGERIAELHNRKYKLKNEEDLKTINK</sequence>
<dbReference type="EMBL" id="BSDY01000001">
    <property type="protein sequence ID" value="GLI54517.1"/>
    <property type="molecule type" value="Genomic_DNA"/>
</dbReference>
<organism evidence="1 2">
    <name type="scientific">Propionigenium maris DSM 9537</name>
    <dbReference type="NCBI Taxonomy" id="1123000"/>
    <lineage>
        <taxon>Bacteria</taxon>
        <taxon>Fusobacteriati</taxon>
        <taxon>Fusobacteriota</taxon>
        <taxon>Fusobacteriia</taxon>
        <taxon>Fusobacteriales</taxon>
        <taxon>Fusobacteriaceae</taxon>
        <taxon>Propionigenium</taxon>
    </lineage>
</organism>